<reference evidence="2" key="1">
    <citation type="submission" date="2011-08" db="EMBL/GenBank/DDBJ databases">
        <authorList>
            <person name="Rombauts S."/>
        </authorList>
    </citation>
    <scope>NUCLEOTIDE SEQUENCE</scope>
    <source>
        <strain evidence="2">London</strain>
    </source>
</reference>
<proteinExistence type="predicted"/>
<evidence type="ECO:0000313" key="2">
    <source>
        <dbReference type="Proteomes" id="UP000015104"/>
    </source>
</evidence>
<dbReference type="Proteomes" id="UP000015104">
    <property type="component" value="Unassembled WGS sequence"/>
</dbReference>
<keyword evidence="2" id="KW-1185">Reference proteome</keyword>
<reference evidence="1" key="2">
    <citation type="submission" date="2016-04" db="UniProtKB">
        <authorList>
            <consortium name="EnsemblMetazoa"/>
        </authorList>
    </citation>
    <scope>IDENTIFICATION</scope>
</reference>
<dbReference type="EnsemblMetazoa" id="tetur14g00790.1">
    <property type="protein sequence ID" value="tetur14g00790.1"/>
    <property type="gene ID" value="tetur14g00790"/>
</dbReference>
<organism evidence="1 2">
    <name type="scientific">Tetranychus urticae</name>
    <name type="common">Two-spotted spider mite</name>
    <dbReference type="NCBI Taxonomy" id="32264"/>
    <lineage>
        <taxon>Eukaryota</taxon>
        <taxon>Metazoa</taxon>
        <taxon>Ecdysozoa</taxon>
        <taxon>Arthropoda</taxon>
        <taxon>Chelicerata</taxon>
        <taxon>Arachnida</taxon>
        <taxon>Acari</taxon>
        <taxon>Acariformes</taxon>
        <taxon>Trombidiformes</taxon>
        <taxon>Prostigmata</taxon>
        <taxon>Eleutherengona</taxon>
        <taxon>Raphignathae</taxon>
        <taxon>Tetranychoidea</taxon>
        <taxon>Tetranychidae</taxon>
        <taxon>Tetranychus</taxon>
    </lineage>
</organism>
<dbReference type="AlphaFoldDB" id="A0A158P553"/>
<accession>A0A158P553</accession>
<sequence length="124" mass="13499">MIEDYSISRCSIDNYNYADYSNGSQIKGTERNVCIFYDQLPLEANNVSQCSLALRRSSLTLLKAVIVGVVEDEVDGLMIATGVIDEDVGVELVGLVGEDIDPMVEPKLEPLIESVGGQQPHIPV</sequence>
<dbReference type="EMBL" id="CAEY01000201">
    <property type="status" value="NOT_ANNOTATED_CDS"/>
    <property type="molecule type" value="Genomic_DNA"/>
</dbReference>
<evidence type="ECO:0000313" key="1">
    <source>
        <dbReference type="EnsemblMetazoa" id="tetur14g00790.1"/>
    </source>
</evidence>
<name>A0A158P553_TETUR</name>
<protein>
    <submittedName>
        <fullName evidence="1">Uncharacterized protein</fullName>
    </submittedName>
</protein>